<sequence>MSIDYDNLTDEEYEETIADFLWPDNFEIFTVFVFLSLMTIGVSGNCLVVFVVIRNKKLVIIGGKKRNNSYSFSGRRSQRIDCVIVMRSAQLSAAVWAK</sequence>
<evidence type="ECO:0000313" key="2">
    <source>
        <dbReference type="EMBL" id="KHN89108.1"/>
    </source>
</evidence>
<evidence type="ECO:0000313" key="4">
    <source>
        <dbReference type="Proteomes" id="UP000031036"/>
    </source>
</evidence>
<keyword evidence="1" id="KW-1133">Transmembrane helix</keyword>
<reference evidence="2 4" key="1">
    <citation type="submission" date="2014-11" db="EMBL/GenBank/DDBJ databases">
        <title>Genetic blueprint of the zoonotic pathogen Toxocara canis.</title>
        <authorList>
            <person name="Zhu X.-Q."/>
            <person name="Korhonen P.K."/>
            <person name="Cai H."/>
            <person name="Young N.D."/>
            <person name="Nejsum P."/>
            <person name="von Samson-Himmelstjerna G."/>
            <person name="Boag P.R."/>
            <person name="Tan P."/>
            <person name="Li Q."/>
            <person name="Min J."/>
            <person name="Yang Y."/>
            <person name="Wang X."/>
            <person name="Fang X."/>
            <person name="Hall R.S."/>
            <person name="Hofmann A."/>
            <person name="Sternberg P.W."/>
            <person name="Jex A.R."/>
            <person name="Gasser R.B."/>
        </authorList>
    </citation>
    <scope>NUCLEOTIDE SEQUENCE [LARGE SCALE GENOMIC DNA]</scope>
    <source>
        <strain evidence="2">PN_DK_2014</strain>
    </source>
</reference>
<dbReference type="SUPFAM" id="SSF81321">
    <property type="entry name" value="Family A G protein-coupled receptor-like"/>
    <property type="match status" value="1"/>
</dbReference>
<protein>
    <recommendedName>
        <fullName evidence="5">G_PROTEIN_RECEP_F1_2 domain-containing protein</fullName>
    </recommendedName>
</protein>
<gene>
    <name evidence="2" type="ORF">Tcan_18125</name>
    <name evidence="3" type="ORF">TCNE_LOCUS6681</name>
</gene>
<accession>A0A0B2W572</accession>
<reference evidence="3" key="2">
    <citation type="submission" date="2018-11" db="EMBL/GenBank/DDBJ databases">
        <authorList>
            <consortium name="Pathogen Informatics"/>
        </authorList>
    </citation>
    <scope>NUCLEOTIDE SEQUENCE [LARGE SCALE GENOMIC DNA]</scope>
</reference>
<organism evidence="2 4">
    <name type="scientific">Toxocara canis</name>
    <name type="common">Canine roundworm</name>
    <dbReference type="NCBI Taxonomy" id="6265"/>
    <lineage>
        <taxon>Eukaryota</taxon>
        <taxon>Metazoa</taxon>
        <taxon>Ecdysozoa</taxon>
        <taxon>Nematoda</taxon>
        <taxon>Chromadorea</taxon>
        <taxon>Rhabditida</taxon>
        <taxon>Spirurina</taxon>
        <taxon>Ascaridomorpha</taxon>
        <taxon>Ascaridoidea</taxon>
        <taxon>Toxocaridae</taxon>
        <taxon>Toxocara</taxon>
    </lineage>
</organism>
<dbReference type="AlphaFoldDB" id="A0A0B2W572"/>
<dbReference type="EMBL" id="UYWY01019535">
    <property type="protein sequence ID" value="VDM38002.1"/>
    <property type="molecule type" value="Genomic_DNA"/>
</dbReference>
<keyword evidence="1" id="KW-0472">Membrane</keyword>
<name>A0A0B2W572_TOXCA</name>
<dbReference type="OrthoDB" id="10554220at2759"/>
<proteinExistence type="predicted"/>
<keyword evidence="1" id="KW-0812">Transmembrane</keyword>
<dbReference type="Proteomes" id="UP000031036">
    <property type="component" value="Unassembled WGS sequence"/>
</dbReference>
<dbReference type="EMBL" id="JPKZ01000044">
    <property type="protein sequence ID" value="KHN89108.1"/>
    <property type="molecule type" value="Genomic_DNA"/>
</dbReference>
<feature type="transmembrane region" description="Helical" evidence="1">
    <location>
        <begin position="28"/>
        <end position="53"/>
    </location>
</feature>
<evidence type="ECO:0008006" key="5">
    <source>
        <dbReference type="Google" id="ProtNLM"/>
    </source>
</evidence>
<keyword evidence="4" id="KW-1185">Reference proteome</keyword>
<evidence type="ECO:0000256" key="1">
    <source>
        <dbReference type="SAM" id="Phobius"/>
    </source>
</evidence>
<dbReference type="STRING" id="6265.A0A0B2W572"/>
<evidence type="ECO:0000313" key="3">
    <source>
        <dbReference type="EMBL" id="VDM38002.1"/>
    </source>
</evidence>